<keyword evidence="2" id="KW-1185">Reference proteome</keyword>
<reference evidence="2" key="1">
    <citation type="journal article" date="2019" name="Int. J. Syst. Evol. Microbiol.">
        <title>The Global Catalogue of Microorganisms (GCM) 10K type strain sequencing project: providing services to taxonomists for standard genome sequencing and annotation.</title>
        <authorList>
            <consortium name="The Broad Institute Genomics Platform"/>
            <consortium name="The Broad Institute Genome Sequencing Center for Infectious Disease"/>
            <person name="Wu L."/>
            <person name="Ma J."/>
        </authorList>
    </citation>
    <scope>NUCLEOTIDE SEQUENCE [LARGE SCALE GENOMIC DNA]</scope>
    <source>
        <strain evidence="2">CGMCC 1.3240</strain>
    </source>
</reference>
<accession>A0ABW0W8X3</accession>
<comment type="caution">
    <text evidence="1">The sequence shown here is derived from an EMBL/GenBank/DDBJ whole genome shotgun (WGS) entry which is preliminary data.</text>
</comment>
<dbReference type="EMBL" id="JBHSOW010000116">
    <property type="protein sequence ID" value="MFC5653141.1"/>
    <property type="molecule type" value="Genomic_DNA"/>
</dbReference>
<evidence type="ECO:0000313" key="2">
    <source>
        <dbReference type="Proteomes" id="UP001596047"/>
    </source>
</evidence>
<dbReference type="Proteomes" id="UP001596047">
    <property type="component" value="Unassembled WGS sequence"/>
</dbReference>
<protein>
    <submittedName>
        <fullName evidence="1">Uncharacterized protein</fullName>
    </submittedName>
</protein>
<evidence type="ECO:0000313" key="1">
    <source>
        <dbReference type="EMBL" id="MFC5653141.1"/>
    </source>
</evidence>
<dbReference type="RefSeq" id="WP_379191797.1">
    <property type="nucleotide sequence ID" value="NZ_JBHSOW010000116.1"/>
</dbReference>
<name>A0ABW0W8X3_9BACL</name>
<sequence length="71" mass="8478">MAQYIRLETDQDFEEALERRSILRVFKDDHIVDSGCTLVRFDNELVVCQSSVSEVSYHSRRECEFFGMRKR</sequence>
<organism evidence="1 2">
    <name type="scientific">Paenibacillus solisilvae</name>
    <dbReference type="NCBI Taxonomy" id="2486751"/>
    <lineage>
        <taxon>Bacteria</taxon>
        <taxon>Bacillati</taxon>
        <taxon>Bacillota</taxon>
        <taxon>Bacilli</taxon>
        <taxon>Bacillales</taxon>
        <taxon>Paenibacillaceae</taxon>
        <taxon>Paenibacillus</taxon>
    </lineage>
</organism>
<gene>
    <name evidence="1" type="ORF">ACFPYJ_29325</name>
</gene>
<proteinExistence type="predicted"/>